<reference evidence="2 3" key="1">
    <citation type="submission" date="2020-08" db="EMBL/GenBank/DDBJ databases">
        <title>Sequencing the genomes of 1000 actinobacteria strains.</title>
        <authorList>
            <person name="Klenk H.-P."/>
        </authorList>
    </citation>
    <scope>NUCLEOTIDE SEQUENCE [LARGE SCALE GENOMIC DNA]</scope>
    <source>
        <strain evidence="2 3">DSM 43023</strain>
    </source>
</reference>
<dbReference type="Pfam" id="PF01047">
    <property type="entry name" value="MarR"/>
    <property type="match status" value="1"/>
</dbReference>
<dbReference type="SUPFAM" id="SSF46785">
    <property type="entry name" value="Winged helix' DNA-binding domain"/>
    <property type="match status" value="1"/>
</dbReference>
<dbReference type="GO" id="GO:0003700">
    <property type="term" value="F:DNA-binding transcription factor activity"/>
    <property type="evidence" value="ECO:0007669"/>
    <property type="project" value="InterPro"/>
</dbReference>
<dbReference type="GO" id="GO:0006950">
    <property type="term" value="P:response to stress"/>
    <property type="evidence" value="ECO:0007669"/>
    <property type="project" value="TreeGrafter"/>
</dbReference>
<name>A0A7W7S1F0_9ACTN</name>
<dbReference type="InterPro" id="IPR000835">
    <property type="entry name" value="HTH_MarR-typ"/>
</dbReference>
<dbReference type="SMART" id="SM00347">
    <property type="entry name" value="HTH_MARR"/>
    <property type="match status" value="1"/>
</dbReference>
<dbReference type="EMBL" id="JACHJU010000003">
    <property type="protein sequence ID" value="MBB4941957.1"/>
    <property type="molecule type" value="Genomic_DNA"/>
</dbReference>
<protein>
    <submittedName>
        <fullName evidence="2">DNA-binding MarR family transcriptional regulator</fullName>
    </submittedName>
</protein>
<dbReference type="AlphaFoldDB" id="A0A7W7S1F0"/>
<comment type="caution">
    <text evidence="2">The sequence shown here is derived from an EMBL/GenBank/DDBJ whole genome shotgun (WGS) entry which is preliminary data.</text>
</comment>
<proteinExistence type="predicted"/>
<gene>
    <name evidence="2" type="ORF">FHR32_006343</name>
</gene>
<dbReference type="PRINTS" id="PR00598">
    <property type="entry name" value="HTHMARR"/>
</dbReference>
<dbReference type="Proteomes" id="UP000534286">
    <property type="component" value="Unassembled WGS sequence"/>
</dbReference>
<keyword evidence="3" id="KW-1185">Reference proteome</keyword>
<sequence length="148" mass="16561">MAPQSRQDLDPSDLATVLGEFTRRSIRLPATEKHSFTTLSVLHTLAHRGPMRLTALKVTEQITQPAITQLISRLERDGLVERRPDLEDRRAVLVQVTPAGAQIVQTRQRDRVRQFSQLAEALTPEERHAIGAALPALARMAALMDVER</sequence>
<dbReference type="RefSeq" id="WP_184758013.1">
    <property type="nucleotide sequence ID" value="NZ_BAABEK010000034.1"/>
</dbReference>
<dbReference type="Gene3D" id="1.10.10.10">
    <property type="entry name" value="Winged helix-like DNA-binding domain superfamily/Winged helix DNA-binding domain"/>
    <property type="match status" value="1"/>
</dbReference>
<evidence type="ECO:0000313" key="2">
    <source>
        <dbReference type="EMBL" id="MBB4941957.1"/>
    </source>
</evidence>
<organism evidence="2 3">
    <name type="scientific">Streptosporangium album</name>
    <dbReference type="NCBI Taxonomy" id="47479"/>
    <lineage>
        <taxon>Bacteria</taxon>
        <taxon>Bacillati</taxon>
        <taxon>Actinomycetota</taxon>
        <taxon>Actinomycetes</taxon>
        <taxon>Streptosporangiales</taxon>
        <taxon>Streptosporangiaceae</taxon>
        <taxon>Streptosporangium</taxon>
    </lineage>
</organism>
<evidence type="ECO:0000313" key="3">
    <source>
        <dbReference type="Proteomes" id="UP000534286"/>
    </source>
</evidence>
<dbReference type="PANTHER" id="PTHR33164">
    <property type="entry name" value="TRANSCRIPTIONAL REGULATOR, MARR FAMILY"/>
    <property type="match status" value="1"/>
</dbReference>
<keyword evidence="2" id="KW-0238">DNA-binding</keyword>
<dbReference type="GO" id="GO:0003677">
    <property type="term" value="F:DNA binding"/>
    <property type="evidence" value="ECO:0007669"/>
    <property type="project" value="UniProtKB-KW"/>
</dbReference>
<dbReference type="PANTHER" id="PTHR33164:SF99">
    <property type="entry name" value="MARR FAMILY REGULATORY PROTEIN"/>
    <property type="match status" value="1"/>
</dbReference>
<dbReference type="InterPro" id="IPR039422">
    <property type="entry name" value="MarR/SlyA-like"/>
</dbReference>
<evidence type="ECO:0000259" key="1">
    <source>
        <dbReference type="PROSITE" id="PS50995"/>
    </source>
</evidence>
<dbReference type="InterPro" id="IPR036390">
    <property type="entry name" value="WH_DNA-bd_sf"/>
</dbReference>
<accession>A0A7W7S1F0</accession>
<feature type="domain" description="HTH marR-type" evidence="1">
    <location>
        <begin position="11"/>
        <end position="139"/>
    </location>
</feature>
<dbReference type="PROSITE" id="PS50995">
    <property type="entry name" value="HTH_MARR_2"/>
    <property type="match status" value="1"/>
</dbReference>
<dbReference type="InterPro" id="IPR036388">
    <property type="entry name" value="WH-like_DNA-bd_sf"/>
</dbReference>